<gene>
    <name evidence="1" type="ORF">ACFFI0_11325</name>
</gene>
<accession>A0ABV6HJ48</accession>
<evidence type="ECO:0000313" key="1">
    <source>
        <dbReference type="EMBL" id="MFC0318906.1"/>
    </source>
</evidence>
<protein>
    <recommendedName>
        <fullName evidence="3">PepSY-like beta-lactamase-inhibitor</fullName>
    </recommendedName>
</protein>
<evidence type="ECO:0008006" key="3">
    <source>
        <dbReference type="Google" id="ProtNLM"/>
    </source>
</evidence>
<dbReference type="EMBL" id="JBHLWO010000002">
    <property type="protein sequence ID" value="MFC0318906.1"/>
    <property type="molecule type" value="Genomic_DNA"/>
</dbReference>
<sequence length="62" mass="7383">MDQVYSKEQIQEIADARLNQHKPELSKGKPFSFEIEIGKRKYNVSYQQDDEGIWKFTDFKEA</sequence>
<evidence type="ECO:0000313" key="2">
    <source>
        <dbReference type="Proteomes" id="UP001589774"/>
    </source>
</evidence>
<proteinExistence type="predicted"/>
<keyword evidence="2" id="KW-1185">Reference proteome</keyword>
<organism evidence="1 2">
    <name type="scientific">Olivibacter oleidegradans</name>
    <dbReference type="NCBI Taxonomy" id="760123"/>
    <lineage>
        <taxon>Bacteria</taxon>
        <taxon>Pseudomonadati</taxon>
        <taxon>Bacteroidota</taxon>
        <taxon>Sphingobacteriia</taxon>
        <taxon>Sphingobacteriales</taxon>
        <taxon>Sphingobacteriaceae</taxon>
        <taxon>Olivibacter</taxon>
    </lineage>
</organism>
<name>A0ABV6HJ48_9SPHI</name>
<reference evidence="1 2" key="1">
    <citation type="submission" date="2024-09" db="EMBL/GenBank/DDBJ databases">
        <authorList>
            <person name="Sun Q."/>
            <person name="Mori K."/>
        </authorList>
    </citation>
    <scope>NUCLEOTIDE SEQUENCE [LARGE SCALE GENOMIC DNA]</scope>
    <source>
        <strain evidence="1 2">CCM 7765</strain>
    </source>
</reference>
<comment type="caution">
    <text evidence="1">The sequence shown here is derived from an EMBL/GenBank/DDBJ whole genome shotgun (WGS) entry which is preliminary data.</text>
</comment>
<dbReference type="Proteomes" id="UP001589774">
    <property type="component" value="Unassembled WGS sequence"/>
</dbReference>
<dbReference type="RefSeq" id="WP_013666343.1">
    <property type="nucleotide sequence ID" value="NZ_JBHLWO010000002.1"/>
</dbReference>